<reference evidence="2 3" key="1">
    <citation type="submission" date="2024-01" db="EMBL/GenBank/DDBJ databases">
        <title>Sphingobacterium tenebrionis sp. nov., a novel endophyte isolated from tenebrio molitor intestines.</title>
        <authorList>
            <person name="Zhang C."/>
        </authorList>
    </citation>
    <scope>NUCLEOTIDE SEQUENCE [LARGE SCALE GENOMIC DNA]</scope>
    <source>
        <strain evidence="2 3">PU5-4</strain>
    </source>
</reference>
<comment type="caution">
    <text evidence="2">The sequence shown here is derived from an EMBL/GenBank/DDBJ whole genome shotgun (WGS) entry which is preliminary data.</text>
</comment>
<protein>
    <recommendedName>
        <fullName evidence="4">DUF4293 family protein</fullName>
    </recommendedName>
</protein>
<proteinExistence type="predicted"/>
<feature type="transmembrane region" description="Helical" evidence="1">
    <location>
        <begin position="74"/>
        <end position="93"/>
    </location>
</feature>
<feature type="transmembrane region" description="Helical" evidence="1">
    <location>
        <begin position="105"/>
        <end position="128"/>
    </location>
</feature>
<keyword evidence="3" id="KW-1185">Reference proteome</keyword>
<accession>A0ABU8I856</accession>
<evidence type="ECO:0000256" key="1">
    <source>
        <dbReference type="SAM" id="Phobius"/>
    </source>
</evidence>
<dbReference type="RefSeq" id="WP_134776331.1">
    <property type="nucleotide sequence ID" value="NZ_JAYLLN010000033.1"/>
</dbReference>
<keyword evidence="1" id="KW-1133">Transmembrane helix</keyword>
<name>A0ABU8I856_9SPHI</name>
<keyword evidence="1" id="KW-0472">Membrane</keyword>
<evidence type="ECO:0000313" key="2">
    <source>
        <dbReference type="EMBL" id="MEI5985768.1"/>
    </source>
</evidence>
<dbReference type="Proteomes" id="UP001363035">
    <property type="component" value="Unassembled WGS sequence"/>
</dbReference>
<dbReference type="EMBL" id="JAYLLN010000033">
    <property type="protein sequence ID" value="MEI5985768.1"/>
    <property type="molecule type" value="Genomic_DNA"/>
</dbReference>
<gene>
    <name evidence="2" type="ORF">VJ786_12745</name>
</gene>
<sequence>MNKLYALFFLLSFLLFLFSMLVVPADAIARIPFQGDQYVFPERNIVWVLALTALVFALLYLFTFKFLQSSRWGYMHFICFTFLSINIISYSFLQRYAMDKISELFTGSMAILLWMQLIYPINLLMGLFRRKSNF</sequence>
<evidence type="ECO:0000313" key="3">
    <source>
        <dbReference type="Proteomes" id="UP001363035"/>
    </source>
</evidence>
<organism evidence="2 3">
    <name type="scientific">Sphingobacterium tenebrionis</name>
    <dbReference type="NCBI Taxonomy" id="3111775"/>
    <lineage>
        <taxon>Bacteria</taxon>
        <taxon>Pseudomonadati</taxon>
        <taxon>Bacteroidota</taxon>
        <taxon>Sphingobacteriia</taxon>
        <taxon>Sphingobacteriales</taxon>
        <taxon>Sphingobacteriaceae</taxon>
        <taxon>Sphingobacterium</taxon>
    </lineage>
</organism>
<feature type="transmembrane region" description="Helical" evidence="1">
    <location>
        <begin position="45"/>
        <end position="62"/>
    </location>
</feature>
<evidence type="ECO:0008006" key="4">
    <source>
        <dbReference type="Google" id="ProtNLM"/>
    </source>
</evidence>
<keyword evidence="1" id="KW-0812">Transmembrane</keyword>